<organism evidence="2 6">
    <name type="scientific">Bifidobacterium longum subsp. infantis</name>
    <dbReference type="NCBI Taxonomy" id="1682"/>
    <lineage>
        <taxon>Bacteria</taxon>
        <taxon>Bacillati</taxon>
        <taxon>Actinomycetota</taxon>
        <taxon>Actinomycetes</taxon>
        <taxon>Bifidobacteriales</taxon>
        <taxon>Bifidobacteriaceae</taxon>
        <taxon>Bifidobacterium</taxon>
    </lineage>
</organism>
<evidence type="ECO:0000313" key="4">
    <source>
        <dbReference type="EMBL" id="VWQ38885.1"/>
    </source>
</evidence>
<keyword evidence="5" id="KW-1185">Reference proteome</keyword>
<dbReference type="Proteomes" id="UP000043107">
    <property type="component" value="Unassembled WGS sequence"/>
</dbReference>
<gene>
    <name evidence="4" type="ORF">BIFLH23_02304</name>
    <name evidence="1" type="ORF">BLIC_c02578</name>
    <name evidence="3" type="ORF">BLJG463_01117</name>
    <name evidence="2" type="ORF">E6L38_08065</name>
</gene>
<sequence length="66" mass="8086">MAKYSKEQRRCAVELYVRYECCVADVIRELGYPSREALRMWHRDWLEEQRTGTRRCVEAVRLMLLY</sequence>
<protein>
    <submittedName>
        <fullName evidence="2">Transposase</fullName>
    </submittedName>
</protein>
<dbReference type="Proteomes" id="UP000345266">
    <property type="component" value="Unassembled WGS sequence"/>
</dbReference>
<evidence type="ECO:0000313" key="7">
    <source>
        <dbReference type="Proteomes" id="UP000345266"/>
    </source>
</evidence>
<reference evidence="4 8" key="4">
    <citation type="submission" date="2019-10" db="EMBL/GenBank/DDBJ databases">
        <authorList>
            <consortium name="Melissa Lawson"/>
            <person name="O'neill I."/>
        </authorList>
    </citation>
    <scope>NUCLEOTIDE SEQUENCE [LARGE SCALE GENOMIC DNA]</scope>
    <source>
        <strain evidence="4">LH_23</strain>
    </source>
</reference>
<proteinExistence type="predicted"/>
<evidence type="ECO:0000313" key="6">
    <source>
        <dbReference type="Proteomes" id="UP000306697"/>
    </source>
</evidence>
<dbReference type="InterPro" id="IPR009057">
    <property type="entry name" value="Homeodomain-like_sf"/>
</dbReference>
<evidence type="ECO:0000313" key="1">
    <source>
        <dbReference type="EMBL" id="CEF07459.1"/>
    </source>
</evidence>
<evidence type="ECO:0000313" key="3">
    <source>
        <dbReference type="EMBL" id="VUX32632.1"/>
    </source>
</evidence>
<reference evidence="3 7" key="3">
    <citation type="submission" date="2019-07" db="EMBL/GenBank/DDBJ databases">
        <authorList>
            <person name="Hibberd C M."/>
            <person name="Gehrig L. J."/>
            <person name="Chang H.-W."/>
            <person name="Venkatesh S."/>
        </authorList>
    </citation>
    <scope>NUCLEOTIDE SEQUENCE [LARGE SCALE GENOMIC DNA]</scope>
    <source>
        <strain evidence="3">Bifidobacterium_longum_subsp_infantis_JG_Bg463</strain>
    </source>
</reference>
<dbReference type="Proteomes" id="UP000494246">
    <property type="component" value="Unassembled WGS sequence"/>
</dbReference>
<dbReference type="RefSeq" id="WP_041982170.1">
    <property type="nucleotide sequence ID" value="NZ_CALNDD010000012.1"/>
</dbReference>
<dbReference type="EMBL" id="SSWL01000011">
    <property type="protein sequence ID" value="THJ29030.1"/>
    <property type="molecule type" value="Genomic_DNA"/>
</dbReference>
<dbReference type="SUPFAM" id="SSF46689">
    <property type="entry name" value="Homeodomain-like"/>
    <property type="match status" value="1"/>
</dbReference>
<reference evidence="2 6" key="2">
    <citation type="submission" date="2019-04" db="EMBL/GenBank/DDBJ databases">
        <title>Genome Announcement To Ensure Probiotic Safety of Bifidobacterium longum subsp infantis UBBI-01.</title>
        <authorList>
            <person name="Sulthana A."/>
            <person name="Lakshmi S.G."/>
            <person name="Madempudi R.S."/>
        </authorList>
    </citation>
    <scope>NUCLEOTIDE SEQUENCE [LARGE SCALE GENOMIC DNA]</scope>
    <source>
        <strain evidence="2 6">UBBI-01</strain>
    </source>
</reference>
<name>A0A4S5BAH4_BIFLI</name>
<evidence type="ECO:0000313" key="8">
    <source>
        <dbReference type="Proteomes" id="UP000494246"/>
    </source>
</evidence>
<dbReference type="EMBL" id="CABWKH010000028">
    <property type="protein sequence ID" value="VWQ38885.1"/>
    <property type="molecule type" value="Genomic_DNA"/>
</dbReference>
<evidence type="ECO:0000313" key="2">
    <source>
        <dbReference type="EMBL" id="THJ29030.1"/>
    </source>
</evidence>
<dbReference type="EMBL" id="CCWP01000057">
    <property type="protein sequence ID" value="CEF07459.1"/>
    <property type="molecule type" value="Genomic_DNA"/>
</dbReference>
<accession>A0A4S5BAH4</accession>
<dbReference type="EMBL" id="CABHNT010000024">
    <property type="protein sequence ID" value="VUX32632.1"/>
    <property type="molecule type" value="Genomic_DNA"/>
</dbReference>
<dbReference type="AlphaFoldDB" id="A0A4S5BAH4"/>
<reference evidence="1 5" key="1">
    <citation type="submission" date="2014-09" db="EMBL/GenBank/DDBJ databases">
        <authorList>
            <person name="Bertelli C."/>
        </authorList>
    </citation>
    <scope>NUCLEOTIDE SEQUENCE [LARGE SCALE GENOMIC DNA]</scope>
    <source>
        <strain evidence="1 5">BIC1401111250</strain>
    </source>
</reference>
<dbReference type="Proteomes" id="UP000306697">
    <property type="component" value="Unassembled WGS sequence"/>
</dbReference>
<evidence type="ECO:0000313" key="5">
    <source>
        <dbReference type="Proteomes" id="UP000043107"/>
    </source>
</evidence>